<dbReference type="AlphaFoldDB" id="A0A0L0MKF8"/>
<dbReference type="PATRIC" id="fig|198422.3.peg.74"/>
<dbReference type="Proteomes" id="UP000037086">
    <property type="component" value="Unassembled WGS sequence"/>
</dbReference>
<keyword evidence="4 7" id="KW-0689">Ribosomal protein</keyword>
<proteinExistence type="inferred from homology"/>
<evidence type="ECO:0000313" key="8">
    <source>
        <dbReference type="EMBL" id="KND62776.1"/>
    </source>
</evidence>
<evidence type="ECO:0000256" key="5">
    <source>
        <dbReference type="ARBA" id="ARBA00023274"/>
    </source>
</evidence>
<reference evidence="8 9" key="1">
    <citation type="journal article" date="2015" name="BMC Microbiol.">
        <title>'Candidatus Phytoplasma phoenicium' associated with almond witches'-broom disease: from draft genome to genetic diversity among strain populations.</title>
        <authorList>
            <person name="Quaglino F."/>
            <person name="Kube M."/>
            <person name="Jawhari M."/>
            <person name="Abou-Jawdah Y."/>
            <person name="Siewert C."/>
            <person name="Choueiri E."/>
            <person name="Sobh H."/>
            <person name="Casati P."/>
            <person name="Tedeschi R."/>
            <person name="Molino Lova M."/>
            <person name="Alma A."/>
            <person name="Bianco P.A."/>
        </authorList>
    </citation>
    <scope>NUCLEOTIDE SEQUENCE [LARGE SCALE GENOMIC DNA]</scope>
    <source>
        <strain evidence="8 9">SA213</strain>
    </source>
</reference>
<comment type="caution">
    <text evidence="8">The sequence shown here is derived from an EMBL/GenBank/DDBJ whole genome shotgun (WGS) entry which is preliminary data.</text>
</comment>
<name>A0A0L0MKF8_9MOLU</name>
<comment type="similarity">
    <text evidence="1 7">Belongs to the universal ribosomal protein uL18 family.</text>
</comment>
<dbReference type="GO" id="GO:0022625">
    <property type="term" value="C:cytosolic large ribosomal subunit"/>
    <property type="evidence" value="ECO:0007669"/>
    <property type="project" value="TreeGrafter"/>
</dbReference>
<comment type="subunit">
    <text evidence="7">Part of the 50S ribosomal subunit; part of the 5S rRNA/L5/L18/L25 subcomplex. Contacts the 5S and 23S rRNAs.</text>
</comment>
<dbReference type="Pfam" id="PF00861">
    <property type="entry name" value="Ribosomal_L18p"/>
    <property type="match status" value="1"/>
</dbReference>
<gene>
    <name evidence="7 8" type="primary">rplR</name>
    <name evidence="8" type="ORF">AlmWB_00300</name>
</gene>
<dbReference type="HAMAP" id="MF_01337_B">
    <property type="entry name" value="Ribosomal_uL18_B"/>
    <property type="match status" value="1"/>
</dbReference>
<dbReference type="GO" id="GO:0006412">
    <property type="term" value="P:translation"/>
    <property type="evidence" value="ECO:0007669"/>
    <property type="project" value="UniProtKB-UniRule"/>
</dbReference>
<evidence type="ECO:0000256" key="2">
    <source>
        <dbReference type="ARBA" id="ARBA00022730"/>
    </source>
</evidence>
<keyword evidence="5 7" id="KW-0687">Ribonucleoprotein</keyword>
<evidence type="ECO:0000256" key="1">
    <source>
        <dbReference type="ARBA" id="ARBA00007116"/>
    </source>
</evidence>
<dbReference type="GO" id="GO:0003735">
    <property type="term" value="F:structural constituent of ribosome"/>
    <property type="evidence" value="ECO:0007669"/>
    <property type="project" value="InterPro"/>
</dbReference>
<keyword evidence="3 7" id="KW-0694">RNA-binding</keyword>
<dbReference type="InterPro" id="IPR005484">
    <property type="entry name" value="Ribosomal_uL18_bac/plant/anim"/>
</dbReference>
<dbReference type="RefSeq" id="WP_050336942.1">
    <property type="nucleotide sequence ID" value="NZ_JPSQ01000002.1"/>
</dbReference>
<keyword evidence="2 7" id="KW-0699">rRNA-binding</keyword>
<dbReference type="InterPro" id="IPR004389">
    <property type="entry name" value="Ribosomal_uL18_bac-type"/>
</dbReference>
<sequence length="117" mass="13512">MFNKTSSHLLRKRRHLRLRKKIIGTTQRPRLNIFYSKKYFYAQIIDDQRQITLCSVHSKEINANVVNIKVASDIGKIIAQKALAQGIKSVVFDRDGRLYHGRIKAAAECARKEGLQF</sequence>
<dbReference type="EMBL" id="JPSQ01000002">
    <property type="protein sequence ID" value="KND62776.1"/>
    <property type="molecule type" value="Genomic_DNA"/>
</dbReference>
<evidence type="ECO:0000256" key="6">
    <source>
        <dbReference type="ARBA" id="ARBA00035197"/>
    </source>
</evidence>
<evidence type="ECO:0000313" key="9">
    <source>
        <dbReference type="Proteomes" id="UP000037086"/>
    </source>
</evidence>
<dbReference type="PANTHER" id="PTHR12899">
    <property type="entry name" value="39S RIBOSOMAL PROTEIN L18, MITOCHONDRIAL"/>
    <property type="match status" value="1"/>
</dbReference>
<comment type="function">
    <text evidence="7">This is one of the proteins that bind and probably mediate the attachment of the 5S RNA into the large ribosomal subunit, where it forms part of the central protuberance.</text>
</comment>
<dbReference type="FunFam" id="3.30.420.100:FF:000001">
    <property type="entry name" value="50S ribosomal protein L18"/>
    <property type="match status" value="1"/>
</dbReference>
<evidence type="ECO:0000256" key="7">
    <source>
        <dbReference type="HAMAP-Rule" id="MF_01337"/>
    </source>
</evidence>
<dbReference type="GO" id="GO:0008097">
    <property type="term" value="F:5S rRNA binding"/>
    <property type="evidence" value="ECO:0007669"/>
    <property type="project" value="TreeGrafter"/>
</dbReference>
<accession>A0A0L0MKF8</accession>
<evidence type="ECO:0000256" key="3">
    <source>
        <dbReference type="ARBA" id="ARBA00022884"/>
    </source>
</evidence>
<dbReference type="NCBIfam" id="TIGR00060">
    <property type="entry name" value="L18_bact"/>
    <property type="match status" value="1"/>
</dbReference>
<organism evidence="8 9">
    <name type="scientific">Candidatus Phytoplasma phoenicium</name>
    <dbReference type="NCBI Taxonomy" id="198422"/>
    <lineage>
        <taxon>Bacteria</taxon>
        <taxon>Bacillati</taxon>
        <taxon>Mycoplasmatota</taxon>
        <taxon>Mollicutes</taxon>
        <taxon>Acholeplasmatales</taxon>
        <taxon>Acholeplasmataceae</taxon>
        <taxon>Candidatus Phytoplasma</taxon>
        <taxon>16SrIX (Pigeon pea witches'-broom group)</taxon>
    </lineage>
</organism>
<keyword evidence="9" id="KW-1185">Reference proteome</keyword>
<dbReference type="InterPro" id="IPR057268">
    <property type="entry name" value="Ribosomal_L18"/>
</dbReference>
<protein>
    <recommendedName>
        <fullName evidence="6 7">Large ribosomal subunit protein uL18</fullName>
    </recommendedName>
</protein>
<dbReference type="OrthoDB" id="9810939at2"/>
<dbReference type="CDD" id="cd00432">
    <property type="entry name" value="Ribosomal_L18_L5e"/>
    <property type="match status" value="1"/>
</dbReference>
<evidence type="ECO:0000256" key="4">
    <source>
        <dbReference type="ARBA" id="ARBA00022980"/>
    </source>
</evidence>
<dbReference type="PANTHER" id="PTHR12899:SF3">
    <property type="entry name" value="LARGE RIBOSOMAL SUBUNIT PROTEIN UL18M"/>
    <property type="match status" value="1"/>
</dbReference>
<dbReference type="Gene3D" id="3.30.420.100">
    <property type="match status" value="1"/>
</dbReference>
<dbReference type="SUPFAM" id="SSF53137">
    <property type="entry name" value="Translational machinery components"/>
    <property type="match status" value="1"/>
</dbReference>